<evidence type="ECO:0000313" key="6">
    <source>
        <dbReference type="EMBL" id="CAH2239277.1"/>
    </source>
</evidence>
<dbReference type="GO" id="GO:0007186">
    <property type="term" value="P:G protein-coupled receptor signaling pathway"/>
    <property type="evidence" value="ECO:0007669"/>
    <property type="project" value="TreeGrafter"/>
</dbReference>
<dbReference type="AlphaFoldDB" id="A0A8S4RLW5"/>
<dbReference type="InterPro" id="IPR001192">
    <property type="entry name" value="PI-PLC_fam"/>
</dbReference>
<feature type="domain" description="Phosphoinositide-specific phospholipase C EF-hand-like" evidence="5">
    <location>
        <begin position="105"/>
        <end position="186"/>
    </location>
</feature>
<name>A0A8S4RLW5_9NEOP</name>
<accession>A0A8S4RLW5</accession>
<dbReference type="Pfam" id="PF09279">
    <property type="entry name" value="EF-hand_like"/>
    <property type="match status" value="1"/>
</dbReference>
<dbReference type="PANTHER" id="PTHR10336">
    <property type="entry name" value="PHOSPHOINOSITIDE-SPECIFIC PHOSPHOLIPASE C FAMILY PROTEIN"/>
    <property type="match status" value="1"/>
</dbReference>
<reference evidence="6" key="1">
    <citation type="submission" date="2022-03" db="EMBL/GenBank/DDBJ databases">
        <authorList>
            <person name="Lindestad O."/>
        </authorList>
    </citation>
    <scope>NUCLEOTIDE SEQUENCE</scope>
</reference>
<evidence type="ECO:0000256" key="1">
    <source>
        <dbReference type="ARBA" id="ARBA00004496"/>
    </source>
</evidence>
<dbReference type="FunFam" id="1.10.238.10:FF:000005">
    <property type="entry name" value="Phosphoinositide phospholipase C"/>
    <property type="match status" value="1"/>
</dbReference>
<evidence type="ECO:0000259" key="5">
    <source>
        <dbReference type="Pfam" id="PF09279"/>
    </source>
</evidence>
<dbReference type="GO" id="GO:0046488">
    <property type="term" value="P:phosphatidylinositol metabolic process"/>
    <property type="evidence" value="ECO:0007669"/>
    <property type="project" value="TreeGrafter"/>
</dbReference>
<sequence length="248" mass="28920">MLQRFSKRGLKIRRNGSSKRWDGSVCFALFLAVALPCSPILLFLYLEYIVQIAEDPVLRSIVGLFAQNKEGKKRVEKALSESGLPTGKNDTISQSKFQFEDFFAFYKSLTQRTEVQKIFNNLTDGKPHLSANQLVDFLNEVQRDPRLNEILHPYADIQRAKDLIKAYEHNKYHQQRSQLTFDGFLRQIMRCVLPVMTYGSETWSLTMGLIRRLRVTQRAMERSMLGVSLRDRIRNVEIRRRTRVTDIT</sequence>
<dbReference type="InterPro" id="IPR015359">
    <property type="entry name" value="PLC_EF-hand-like"/>
</dbReference>
<protein>
    <submittedName>
        <fullName evidence="6">Jg21904 protein</fullName>
    </submittedName>
</protein>
<evidence type="ECO:0000256" key="2">
    <source>
        <dbReference type="ARBA" id="ARBA00022490"/>
    </source>
</evidence>
<evidence type="ECO:0000256" key="3">
    <source>
        <dbReference type="ARBA" id="ARBA00023224"/>
    </source>
</evidence>
<organism evidence="6 7">
    <name type="scientific">Pararge aegeria aegeria</name>
    <dbReference type="NCBI Taxonomy" id="348720"/>
    <lineage>
        <taxon>Eukaryota</taxon>
        <taxon>Metazoa</taxon>
        <taxon>Ecdysozoa</taxon>
        <taxon>Arthropoda</taxon>
        <taxon>Hexapoda</taxon>
        <taxon>Insecta</taxon>
        <taxon>Pterygota</taxon>
        <taxon>Neoptera</taxon>
        <taxon>Endopterygota</taxon>
        <taxon>Lepidoptera</taxon>
        <taxon>Glossata</taxon>
        <taxon>Ditrysia</taxon>
        <taxon>Papilionoidea</taxon>
        <taxon>Nymphalidae</taxon>
        <taxon>Satyrinae</taxon>
        <taxon>Satyrini</taxon>
        <taxon>Parargina</taxon>
        <taxon>Pararge</taxon>
    </lineage>
</organism>
<dbReference type="PANTHER" id="PTHR10336:SF149">
    <property type="entry name" value="1-PHOSPHATIDYLINOSITOL 4,5-BISPHOSPHATE PHOSPHODIESTERASE CLASSES I AND II"/>
    <property type="match status" value="1"/>
</dbReference>
<feature type="transmembrane region" description="Helical" evidence="4">
    <location>
        <begin position="21"/>
        <end position="46"/>
    </location>
</feature>
<comment type="caution">
    <text evidence="6">The sequence shown here is derived from an EMBL/GenBank/DDBJ whole genome shotgun (WGS) entry which is preliminary data.</text>
</comment>
<dbReference type="GO" id="GO:0048015">
    <property type="term" value="P:phosphatidylinositol-mediated signaling"/>
    <property type="evidence" value="ECO:0007669"/>
    <property type="project" value="TreeGrafter"/>
</dbReference>
<keyword evidence="2" id="KW-0963">Cytoplasm</keyword>
<dbReference type="SUPFAM" id="SSF47473">
    <property type="entry name" value="EF-hand"/>
    <property type="match status" value="1"/>
</dbReference>
<keyword evidence="4" id="KW-0812">Transmembrane</keyword>
<dbReference type="Gene3D" id="2.30.29.240">
    <property type="match status" value="1"/>
</dbReference>
<keyword evidence="7" id="KW-1185">Reference proteome</keyword>
<keyword evidence="4" id="KW-0472">Membrane</keyword>
<evidence type="ECO:0000256" key="4">
    <source>
        <dbReference type="SAM" id="Phobius"/>
    </source>
</evidence>
<keyword evidence="3" id="KW-0807">Transducer</keyword>
<proteinExistence type="predicted"/>
<evidence type="ECO:0000313" key="7">
    <source>
        <dbReference type="Proteomes" id="UP000838756"/>
    </source>
</evidence>
<dbReference type="GO" id="GO:0005737">
    <property type="term" value="C:cytoplasm"/>
    <property type="evidence" value="ECO:0007669"/>
    <property type="project" value="UniProtKB-SubCell"/>
</dbReference>
<gene>
    <name evidence="6" type="primary">jg21904</name>
    <name evidence="6" type="ORF">PAEG_LOCUS16072</name>
</gene>
<dbReference type="GO" id="GO:0004435">
    <property type="term" value="F:phosphatidylinositol-4,5-bisphosphate phospholipase C activity"/>
    <property type="evidence" value="ECO:0007669"/>
    <property type="project" value="TreeGrafter"/>
</dbReference>
<dbReference type="Proteomes" id="UP000838756">
    <property type="component" value="Unassembled WGS sequence"/>
</dbReference>
<dbReference type="EMBL" id="CAKXAJ010025426">
    <property type="protein sequence ID" value="CAH2239277.1"/>
    <property type="molecule type" value="Genomic_DNA"/>
</dbReference>
<comment type="subcellular location">
    <subcellularLocation>
        <location evidence="1">Cytoplasm</location>
    </subcellularLocation>
</comment>
<dbReference type="OrthoDB" id="269822at2759"/>
<dbReference type="Gene3D" id="1.10.238.10">
    <property type="entry name" value="EF-hand"/>
    <property type="match status" value="1"/>
</dbReference>
<dbReference type="InterPro" id="IPR011992">
    <property type="entry name" value="EF-hand-dom_pair"/>
</dbReference>
<dbReference type="GO" id="GO:0051209">
    <property type="term" value="P:release of sequestered calcium ion into cytosol"/>
    <property type="evidence" value="ECO:0007669"/>
    <property type="project" value="TreeGrafter"/>
</dbReference>
<keyword evidence="4" id="KW-1133">Transmembrane helix</keyword>